<feature type="compositionally biased region" description="Basic and acidic residues" evidence="1">
    <location>
        <begin position="33"/>
        <end position="48"/>
    </location>
</feature>
<evidence type="ECO:0000256" key="1">
    <source>
        <dbReference type="SAM" id="MobiDB-lite"/>
    </source>
</evidence>
<feature type="region of interest" description="Disordered" evidence="1">
    <location>
        <begin position="33"/>
        <end position="86"/>
    </location>
</feature>
<organism evidence="3 4">
    <name type="scientific">Hydrogenophaga electricum</name>
    <dbReference type="NCBI Taxonomy" id="1230953"/>
    <lineage>
        <taxon>Bacteria</taxon>
        <taxon>Pseudomonadati</taxon>
        <taxon>Pseudomonadota</taxon>
        <taxon>Betaproteobacteria</taxon>
        <taxon>Burkholderiales</taxon>
        <taxon>Comamonadaceae</taxon>
        <taxon>Hydrogenophaga</taxon>
    </lineage>
</organism>
<evidence type="ECO:0000313" key="3">
    <source>
        <dbReference type="EMBL" id="GLS16277.1"/>
    </source>
</evidence>
<evidence type="ECO:0000313" key="4">
    <source>
        <dbReference type="Proteomes" id="UP001156903"/>
    </source>
</evidence>
<comment type="caution">
    <text evidence="3">The sequence shown here is derived from an EMBL/GenBank/DDBJ whole genome shotgun (WGS) entry which is preliminary data.</text>
</comment>
<dbReference type="InterPro" id="IPR025392">
    <property type="entry name" value="DUF4124"/>
</dbReference>
<name>A0ABQ6C7H1_9BURK</name>
<gene>
    <name evidence="3" type="ORF">GCM10007935_37170</name>
</gene>
<protein>
    <recommendedName>
        <fullName evidence="2">DUF4124 domain-containing protein</fullName>
    </recommendedName>
</protein>
<feature type="compositionally biased region" description="Basic and acidic residues" evidence="1">
    <location>
        <begin position="65"/>
        <end position="86"/>
    </location>
</feature>
<evidence type="ECO:0000259" key="2">
    <source>
        <dbReference type="Pfam" id="PF13511"/>
    </source>
</evidence>
<dbReference type="Pfam" id="PF13511">
    <property type="entry name" value="DUF4124"/>
    <property type="match status" value="1"/>
</dbReference>
<accession>A0ABQ6C7H1</accession>
<dbReference type="Proteomes" id="UP001156903">
    <property type="component" value="Unassembled WGS sequence"/>
</dbReference>
<dbReference type="EMBL" id="BSPB01000050">
    <property type="protein sequence ID" value="GLS16277.1"/>
    <property type="molecule type" value="Genomic_DNA"/>
</dbReference>
<keyword evidence="4" id="KW-1185">Reference proteome</keyword>
<sequence length="205" mass="23810">MGLAMAPGVWAQSPAPAKSSIYTCTDAQGRRLTSDRPIRECIDREQRELSSSGTTKRVLPPSYTAEERARLDAEKREAEQQQARLDEERRRDRVLIMRYPNRDAHDKARADALAQVDEVIDTVNKRLGELDKERQAIHTELEFYKGDPSQAPAWLRRKIADQEQQVGQQRRFLDERQQEKQRINQRFDEELGRLRALWSSPAARN</sequence>
<feature type="domain" description="DUF4124" evidence="2">
    <location>
        <begin position="13"/>
        <end position="48"/>
    </location>
</feature>
<reference evidence="4" key="1">
    <citation type="journal article" date="2019" name="Int. J. Syst. Evol. Microbiol.">
        <title>The Global Catalogue of Microorganisms (GCM) 10K type strain sequencing project: providing services to taxonomists for standard genome sequencing and annotation.</title>
        <authorList>
            <consortium name="The Broad Institute Genomics Platform"/>
            <consortium name="The Broad Institute Genome Sequencing Center for Infectious Disease"/>
            <person name="Wu L."/>
            <person name="Ma J."/>
        </authorList>
    </citation>
    <scope>NUCLEOTIDE SEQUENCE [LARGE SCALE GENOMIC DNA]</scope>
    <source>
        <strain evidence="4">NBRC 109341</strain>
    </source>
</reference>
<proteinExistence type="predicted"/>